<protein>
    <submittedName>
        <fullName evidence="2">Uncharacterized protein</fullName>
    </submittedName>
</protein>
<feature type="region of interest" description="Disordered" evidence="1">
    <location>
        <begin position="49"/>
        <end position="69"/>
    </location>
</feature>
<reference evidence="2 3" key="1">
    <citation type="submission" date="2019-03" db="EMBL/GenBank/DDBJ databases">
        <title>First draft genome of Liparis tanakae, snailfish: a comprehensive survey of snailfish specific genes.</title>
        <authorList>
            <person name="Kim W."/>
            <person name="Song I."/>
            <person name="Jeong J.-H."/>
            <person name="Kim D."/>
            <person name="Kim S."/>
            <person name="Ryu S."/>
            <person name="Song J.Y."/>
            <person name="Lee S.K."/>
        </authorList>
    </citation>
    <scope>NUCLEOTIDE SEQUENCE [LARGE SCALE GENOMIC DNA]</scope>
    <source>
        <tissue evidence="2">Muscle</tissue>
    </source>
</reference>
<dbReference type="Proteomes" id="UP000314294">
    <property type="component" value="Unassembled WGS sequence"/>
</dbReference>
<accession>A0A4Z2I561</accession>
<dbReference type="EMBL" id="SRLO01000137">
    <property type="protein sequence ID" value="TNN72434.1"/>
    <property type="molecule type" value="Genomic_DNA"/>
</dbReference>
<evidence type="ECO:0000313" key="2">
    <source>
        <dbReference type="EMBL" id="TNN72434.1"/>
    </source>
</evidence>
<sequence length="69" mass="7424">MNFSCRKANDKPRQLPLVKETRVTCTHPGVPLAQRPIPFSLACMAATQGDGRAEVAGKEQESGQDEAKG</sequence>
<gene>
    <name evidence="2" type="ORF">EYF80_017360</name>
</gene>
<evidence type="ECO:0000256" key="1">
    <source>
        <dbReference type="SAM" id="MobiDB-lite"/>
    </source>
</evidence>
<feature type="compositionally biased region" description="Basic and acidic residues" evidence="1">
    <location>
        <begin position="51"/>
        <end position="69"/>
    </location>
</feature>
<keyword evidence="3" id="KW-1185">Reference proteome</keyword>
<dbReference type="AlphaFoldDB" id="A0A4Z2I561"/>
<evidence type="ECO:0000313" key="3">
    <source>
        <dbReference type="Proteomes" id="UP000314294"/>
    </source>
</evidence>
<organism evidence="2 3">
    <name type="scientific">Liparis tanakae</name>
    <name type="common">Tanaka's snailfish</name>
    <dbReference type="NCBI Taxonomy" id="230148"/>
    <lineage>
        <taxon>Eukaryota</taxon>
        <taxon>Metazoa</taxon>
        <taxon>Chordata</taxon>
        <taxon>Craniata</taxon>
        <taxon>Vertebrata</taxon>
        <taxon>Euteleostomi</taxon>
        <taxon>Actinopterygii</taxon>
        <taxon>Neopterygii</taxon>
        <taxon>Teleostei</taxon>
        <taxon>Neoteleostei</taxon>
        <taxon>Acanthomorphata</taxon>
        <taxon>Eupercaria</taxon>
        <taxon>Perciformes</taxon>
        <taxon>Cottioidei</taxon>
        <taxon>Cottales</taxon>
        <taxon>Liparidae</taxon>
        <taxon>Liparis</taxon>
    </lineage>
</organism>
<proteinExistence type="predicted"/>
<comment type="caution">
    <text evidence="2">The sequence shown here is derived from an EMBL/GenBank/DDBJ whole genome shotgun (WGS) entry which is preliminary data.</text>
</comment>
<name>A0A4Z2I561_9TELE</name>